<dbReference type="GO" id="GO:0004452">
    <property type="term" value="F:isopentenyl-diphosphate delta-isomerase activity"/>
    <property type="evidence" value="ECO:0007669"/>
    <property type="project" value="UniProtKB-EC"/>
</dbReference>
<gene>
    <name evidence="11 13" type="primary">fni</name>
    <name evidence="13" type="ORF">ACH49W_31205</name>
</gene>
<dbReference type="EC" id="5.3.3.2" evidence="11"/>
<comment type="subunit">
    <text evidence="10 11">Homooctamer. Dimer of tetramers.</text>
</comment>
<dbReference type="CDD" id="cd02811">
    <property type="entry name" value="IDI-2_FMN"/>
    <property type="match status" value="1"/>
</dbReference>
<organism evidence="13 14">
    <name type="scientific">Nocardia xishanensis</name>
    <dbReference type="NCBI Taxonomy" id="238964"/>
    <lineage>
        <taxon>Bacteria</taxon>
        <taxon>Bacillati</taxon>
        <taxon>Actinomycetota</taxon>
        <taxon>Actinomycetes</taxon>
        <taxon>Mycobacteriales</taxon>
        <taxon>Nocardiaceae</taxon>
        <taxon>Nocardia</taxon>
    </lineage>
</organism>
<protein>
    <recommendedName>
        <fullName evidence="11">Isopentenyl-diphosphate delta-isomerase</fullName>
        <shortName evidence="11">IPP isomerase</shortName>
        <ecNumber evidence="11">5.3.3.2</ecNumber>
    </recommendedName>
    <alternativeName>
        <fullName evidence="11">Isopentenyl diphosphate:dimethylallyl diphosphate isomerase</fullName>
    </alternativeName>
    <alternativeName>
        <fullName evidence="11">Isopentenyl pyrophosphate isomerase</fullName>
    </alternativeName>
    <alternativeName>
        <fullName evidence="11">Type 2 isopentenyl diphosphate isomerase</fullName>
        <shortName evidence="11">IDI-2</shortName>
    </alternativeName>
</protein>
<sequence>MSYASRKDDHVRLAVAQQRESMAGHRPCPFDEVAFVHHALRGTAERAVSLATEVGGATWPVPLYINAMTGGSPRTGEVNRGLAIAARETGLAIASGSMSAYLADGSVAETYRILRRENPDGYVIANVNANTTPQMAARAVELLRADALQVHVNAIQEIVMPEGDRDFSAWPCNIARLTETLDIPVIVKEVGFGISADTVTQLTDLGVRIVDVSGTGGTNFALIENARRERADFDLLADWGLSTPACLVDAAEVALRNGVTLLASGGVRTPLDVVRGLALGARAVGVSGHFLSILEAEGVDALITAINTWITRIRQLMVLLGAETVRALADTDVMLTGRLAETCRLRGIDPADYARRSRNPLRQMAPTSRIL</sequence>
<keyword evidence="7 11" id="KW-0521">NADP</keyword>
<dbReference type="InterPro" id="IPR000262">
    <property type="entry name" value="FMN-dep_DH"/>
</dbReference>
<evidence type="ECO:0000256" key="3">
    <source>
        <dbReference type="ARBA" id="ARBA00022630"/>
    </source>
</evidence>
<feature type="binding site" evidence="11">
    <location>
        <begin position="287"/>
        <end position="288"/>
    </location>
    <ligand>
        <name>FMN</name>
        <dbReference type="ChEBI" id="CHEBI:58210"/>
    </ligand>
</feature>
<comment type="similarity">
    <text evidence="11">Belongs to the IPP isomerase type 2 family.</text>
</comment>
<evidence type="ECO:0000256" key="9">
    <source>
        <dbReference type="ARBA" id="ARBA00023235"/>
    </source>
</evidence>
<comment type="cofactor">
    <cofactor evidence="1 11">
        <name>FMN</name>
        <dbReference type="ChEBI" id="CHEBI:58210"/>
    </cofactor>
</comment>
<evidence type="ECO:0000256" key="11">
    <source>
        <dbReference type="HAMAP-Rule" id="MF_00354"/>
    </source>
</evidence>
<evidence type="ECO:0000256" key="6">
    <source>
        <dbReference type="ARBA" id="ARBA00022842"/>
    </source>
</evidence>
<keyword evidence="8 11" id="KW-0414">Isoprene biosynthesis</keyword>
<dbReference type="PIRSF" id="PIRSF003314">
    <property type="entry name" value="IPP_isomerase"/>
    <property type="match status" value="1"/>
</dbReference>
<feature type="binding site" evidence="11">
    <location>
        <position position="213"/>
    </location>
    <ligand>
        <name>FMN</name>
        <dbReference type="ChEBI" id="CHEBI:58210"/>
    </ligand>
</feature>
<accession>A0ABW7X9Z6</accession>
<feature type="binding site" evidence="11">
    <location>
        <begin position="266"/>
        <end position="268"/>
    </location>
    <ligand>
        <name>FMN</name>
        <dbReference type="ChEBI" id="CHEBI:58210"/>
    </ligand>
</feature>
<comment type="caution">
    <text evidence="13">The sequence shown here is derived from an EMBL/GenBank/DDBJ whole genome shotgun (WGS) entry which is preliminary data.</text>
</comment>
<dbReference type="InterPro" id="IPR011179">
    <property type="entry name" value="IPdP_isomerase"/>
</dbReference>
<evidence type="ECO:0000256" key="2">
    <source>
        <dbReference type="ARBA" id="ARBA00022490"/>
    </source>
</evidence>
<evidence type="ECO:0000259" key="12">
    <source>
        <dbReference type="Pfam" id="PF01070"/>
    </source>
</evidence>
<feature type="binding site" evidence="11">
    <location>
        <position position="156"/>
    </location>
    <ligand>
        <name>substrate</name>
    </ligand>
</feature>
<keyword evidence="3 11" id="KW-0285">Flavoprotein</keyword>
<dbReference type="Gene3D" id="3.20.20.70">
    <property type="entry name" value="Aldolase class I"/>
    <property type="match status" value="1"/>
</dbReference>
<evidence type="ECO:0000313" key="13">
    <source>
        <dbReference type="EMBL" id="MFI2477854.1"/>
    </source>
</evidence>
<keyword evidence="5 11" id="KW-0479">Metal-binding</keyword>
<comment type="catalytic activity">
    <reaction evidence="11">
        <text>isopentenyl diphosphate = dimethylallyl diphosphate</text>
        <dbReference type="Rhea" id="RHEA:23284"/>
        <dbReference type="ChEBI" id="CHEBI:57623"/>
        <dbReference type="ChEBI" id="CHEBI:128769"/>
        <dbReference type="EC" id="5.3.3.2"/>
    </reaction>
</comment>
<dbReference type="RefSeq" id="WP_397095273.1">
    <property type="nucleotide sequence ID" value="NZ_JBIRYO010000030.1"/>
</dbReference>
<dbReference type="InterPro" id="IPR013785">
    <property type="entry name" value="Aldolase_TIM"/>
</dbReference>
<dbReference type="EMBL" id="JBIRYO010000030">
    <property type="protein sequence ID" value="MFI2477854.1"/>
    <property type="molecule type" value="Genomic_DNA"/>
</dbReference>
<comment type="cofactor">
    <cofactor evidence="11">
        <name>NADPH</name>
        <dbReference type="ChEBI" id="CHEBI:57783"/>
    </cofactor>
</comment>
<name>A0ABW7X9Z6_9NOCA</name>
<dbReference type="NCBIfam" id="TIGR02151">
    <property type="entry name" value="IPP_isom_2"/>
    <property type="match status" value="1"/>
</dbReference>
<evidence type="ECO:0000256" key="5">
    <source>
        <dbReference type="ARBA" id="ARBA00022723"/>
    </source>
</evidence>
<dbReference type="SUPFAM" id="SSF51395">
    <property type="entry name" value="FMN-linked oxidoreductases"/>
    <property type="match status" value="1"/>
</dbReference>
<dbReference type="PANTHER" id="PTHR43665:SF1">
    <property type="entry name" value="ISOPENTENYL-DIPHOSPHATE DELTA-ISOMERASE"/>
    <property type="match status" value="1"/>
</dbReference>
<feature type="domain" description="FMN-dependent dehydrogenase" evidence="12">
    <location>
        <begin position="157"/>
        <end position="331"/>
    </location>
</feature>
<comment type="function">
    <text evidence="11">Involved in the biosynthesis of isoprenoids. Catalyzes the 1,3-allylic rearrangement of the homoallylic substrate isopentenyl (IPP) to its allylic isomer, dimethylallyl diphosphate (DMAPP).</text>
</comment>
<feature type="binding site" evidence="11">
    <location>
        <position position="188"/>
    </location>
    <ligand>
        <name>FMN</name>
        <dbReference type="ChEBI" id="CHEBI:58210"/>
    </ligand>
</feature>
<comment type="caution">
    <text evidence="11">Lacks conserved residue(s) required for the propagation of feature annotation.</text>
</comment>
<feature type="binding site" evidence="11">
    <location>
        <position position="97"/>
    </location>
    <ligand>
        <name>FMN</name>
        <dbReference type="ChEBI" id="CHEBI:58210"/>
    </ligand>
</feature>
<feature type="binding site" evidence="11">
    <location>
        <position position="157"/>
    </location>
    <ligand>
        <name>Mg(2+)</name>
        <dbReference type="ChEBI" id="CHEBI:18420"/>
    </ligand>
</feature>
<feature type="binding site" evidence="11">
    <location>
        <begin position="6"/>
        <end position="7"/>
    </location>
    <ligand>
        <name>substrate</name>
    </ligand>
</feature>
<keyword evidence="9 11" id="KW-0413">Isomerase</keyword>
<keyword evidence="2 11" id="KW-0963">Cytoplasm</keyword>
<keyword evidence="4 11" id="KW-0288">FMN</keyword>
<evidence type="ECO:0000313" key="14">
    <source>
        <dbReference type="Proteomes" id="UP001611415"/>
    </source>
</evidence>
<feature type="binding site" evidence="11">
    <location>
        <position position="218"/>
    </location>
    <ligand>
        <name>FMN</name>
        <dbReference type="ChEBI" id="CHEBI:58210"/>
    </ligand>
</feature>
<comment type="cofactor">
    <cofactor evidence="11">
        <name>Mg(2+)</name>
        <dbReference type="ChEBI" id="CHEBI:18420"/>
    </cofactor>
</comment>
<evidence type="ECO:0000256" key="1">
    <source>
        <dbReference type="ARBA" id="ARBA00001917"/>
    </source>
</evidence>
<reference evidence="13 14" key="1">
    <citation type="submission" date="2024-10" db="EMBL/GenBank/DDBJ databases">
        <title>The Natural Products Discovery Center: Release of the First 8490 Sequenced Strains for Exploring Actinobacteria Biosynthetic Diversity.</title>
        <authorList>
            <person name="Kalkreuter E."/>
            <person name="Kautsar S.A."/>
            <person name="Yang D."/>
            <person name="Bader C.D."/>
            <person name="Teijaro C.N."/>
            <person name="Fluegel L."/>
            <person name="Davis C.M."/>
            <person name="Simpson J.R."/>
            <person name="Lauterbach L."/>
            <person name="Steele A.D."/>
            <person name="Gui C."/>
            <person name="Meng S."/>
            <person name="Li G."/>
            <person name="Viehrig K."/>
            <person name="Ye F."/>
            <person name="Su P."/>
            <person name="Kiefer A.F."/>
            <person name="Nichols A."/>
            <person name="Cepeda A.J."/>
            <person name="Yan W."/>
            <person name="Fan B."/>
            <person name="Jiang Y."/>
            <person name="Adhikari A."/>
            <person name="Zheng C.-J."/>
            <person name="Schuster L."/>
            <person name="Cowan T.M."/>
            <person name="Smanski M.J."/>
            <person name="Chevrette M.G."/>
            <person name="De Carvalho L.P.S."/>
            <person name="Shen B."/>
        </authorList>
    </citation>
    <scope>NUCLEOTIDE SEQUENCE [LARGE SCALE GENOMIC DNA]</scope>
    <source>
        <strain evidence="13 14">NPDC019275</strain>
    </source>
</reference>
<feature type="binding site" evidence="11">
    <location>
        <position position="126"/>
    </location>
    <ligand>
        <name>FMN</name>
        <dbReference type="ChEBI" id="CHEBI:58210"/>
    </ligand>
</feature>
<keyword evidence="14" id="KW-1185">Reference proteome</keyword>
<evidence type="ECO:0000256" key="4">
    <source>
        <dbReference type="ARBA" id="ARBA00022643"/>
    </source>
</evidence>
<dbReference type="Pfam" id="PF01070">
    <property type="entry name" value="FMN_dh"/>
    <property type="match status" value="1"/>
</dbReference>
<comment type="subcellular location">
    <subcellularLocation>
        <location evidence="11">Cytoplasm</location>
    </subcellularLocation>
</comment>
<dbReference type="PANTHER" id="PTHR43665">
    <property type="entry name" value="ISOPENTENYL-DIPHOSPHATE DELTA-ISOMERASE"/>
    <property type="match status" value="1"/>
</dbReference>
<feature type="binding site" evidence="11">
    <location>
        <begin position="67"/>
        <end position="69"/>
    </location>
    <ligand>
        <name>FMN</name>
        <dbReference type="ChEBI" id="CHEBI:58210"/>
    </ligand>
</feature>
<evidence type="ECO:0000256" key="7">
    <source>
        <dbReference type="ARBA" id="ARBA00022857"/>
    </source>
</evidence>
<evidence type="ECO:0000256" key="8">
    <source>
        <dbReference type="ARBA" id="ARBA00023229"/>
    </source>
</evidence>
<evidence type="ECO:0000256" key="10">
    <source>
        <dbReference type="ARBA" id="ARBA00025810"/>
    </source>
</evidence>
<proteinExistence type="inferred from homology"/>
<keyword evidence="6 11" id="KW-0460">Magnesium</keyword>
<dbReference type="Proteomes" id="UP001611415">
    <property type="component" value="Unassembled WGS sequence"/>
</dbReference>
<dbReference type="HAMAP" id="MF_00354">
    <property type="entry name" value="Idi_2"/>
    <property type="match status" value="1"/>
</dbReference>